<proteinExistence type="predicted"/>
<dbReference type="EMBL" id="VSSQ01004434">
    <property type="protein sequence ID" value="MPM25187.1"/>
    <property type="molecule type" value="Genomic_DNA"/>
</dbReference>
<evidence type="ECO:0000313" key="2">
    <source>
        <dbReference type="EMBL" id="MPM25187.1"/>
    </source>
</evidence>
<sequence>MIHKTSLDPCQNPRLGRFDWLYYNDIRRYKTALFVPAVSRGSSSREDSTNLMISVSFSIPFFPGDDSCRHSLHQPVWEIRVLLAEILPDQSFSSSKSCESAARIVCAQIRYPSSLRCTRSSRNSAGRIAPSDPSSAPAQSTYRM</sequence>
<gene>
    <name evidence="2" type="ORF">SDC9_71677</name>
</gene>
<comment type="caution">
    <text evidence="2">The sequence shown here is derived from an EMBL/GenBank/DDBJ whole genome shotgun (WGS) entry which is preliminary data.</text>
</comment>
<reference evidence="2" key="1">
    <citation type="submission" date="2019-08" db="EMBL/GenBank/DDBJ databases">
        <authorList>
            <person name="Kucharzyk K."/>
            <person name="Murdoch R.W."/>
            <person name="Higgins S."/>
            <person name="Loffler F."/>
        </authorList>
    </citation>
    <scope>NUCLEOTIDE SEQUENCE</scope>
</reference>
<name>A0A644YAH1_9ZZZZ</name>
<dbReference type="AlphaFoldDB" id="A0A644YAH1"/>
<evidence type="ECO:0000256" key="1">
    <source>
        <dbReference type="SAM" id="MobiDB-lite"/>
    </source>
</evidence>
<feature type="region of interest" description="Disordered" evidence="1">
    <location>
        <begin position="122"/>
        <end position="144"/>
    </location>
</feature>
<feature type="compositionally biased region" description="Low complexity" evidence="1">
    <location>
        <begin position="129"/>
        <end position="138"/>
    </location>
</feature>
<protein>
    <submittedName>
        <fullName evidence="2">Uncharacterized protein</fullName>
    </submittedName>
</protein>
<organism evidence="2">
    <name type="scientific">bioreactor metagenome</name>
    <dbReference type="NCBI Taxonomy" id="1076179"/>
    <lineage>
        <taxon>unclassified sequences</taxon>
        <taxon>metagenomes</taxon>
        <taxon>ecological metagenomes</taxon>
    </lineage>
</organism>
<accession>A0A644YAH1</accession>